<dbReference type="InterPro" id="IPR016032">
    <property type="entry name" value="Sig_transdc_resp-reg_C-effctor"/>
</dbReference>
<accession>A0A540W6F4</accession>
<dbReference type="SMART" id="SM00421">
    <property type="entry name" value="HTH_LUXR"/>
    <property type="match status" value="1"/>
</dbReference>
<proteinExistence type="predicted"/>
<dbReference type="InterPro" id="IPR000792">
    <property type="entry name" value="Tscrpt_reg_LuxR_C"/>
</dbReference>
<evidence type="ECO:0000313" key="5">
    <source>
        <dbReference type="Proteomes" id="UP000319103"/>
    </source>
</evidence>
<dbReference type="PROSITE" id="PS50043">
    <property type="entry name" value="HTH_LUXR_2"/>
    <property type="match status" value="1"/>
</dbReference>
<reference evidence="4 5" key="1">
    <citation type="submission" date="2019-06" db="EMBL/GenBank/DDBJ databases">
        <title>Description of Kitasatospora acidophila sp. nov. isolated from pine grove soil, and reclassification of Streptomyces novaecaesareae to Kitasatospora novaeceasareae comb. nov.</title>
        <authorList>
            <person name="Kim M.J."/>
        </authorList>
    </citation>
    <scope>NUCLEOTIDE SEQUENCE [LARGE SCALE GENOMIC DNA]</scope>
    <source>
        <strain evidence="4 5">MMS16-CNU292</strain>
    </source>
</reference>
<evidence type="ECO:0000313" key="4">
    <source>
        <dbReference type="EMBL" id="TQF04601.1"/>
    </source>
</evidence>
<dbReference type="GO" id="GO:0005524">
    <property type="term" value="F:ATP binding"/>
    <property type="evidence" value="ECO:0007669"/>
    <property type="project" value="UniProtKB-KW"/>
</dbReference>
<dbReference type="InterPro" id="IPR036388">
    <property type="entry name" value="WH-like_DNA-bd_sf"/>
</dbReference>
<dbReference type="Pfam" id="PF13191">
    <property type="entry name" value="AAA_16"/>
    <property type="match status" value="1"/>
</dbReference>
<dbReference type="SUPFAM" id="SSF52540">
    <property type="entry name" value="P-loop containing nucleoside triphosphate hydrolases"/>
    <property type="match status" value="1"/>
</dbReference>
<evidence type="ECO:0000259" key="3">
    <source>
        <dbReference type="PROSITE" id="PS50043"/>
    </source>
</evidence>
<organism evidence="4 5">
    <name type="scientific">Kitasatospora acidiphila</name>
    <dbReference type="NCBI Taxonomy" id="2567942"/>
    <lineage>
        <taxon>Bacteria</taxon>
        <taxon>Bacillati</taxon>
        <taxon>Actinomycetota</taxon>
        <taxon>Actinomycetes</taxon>
        <taxon>Kitasatosporales</taxon>
        <taxon>Streptomycetaceae</taxon>
        <taxon>Kitasatospora</taxon>
    </lineage>
</organism>
<dbReference type="PANTHER" id="PTHR16305">
    <property type="entry name" value="TESTICULAR SOLUBLE ADENYLYL CYCLASE"/>
    <property type="match status" value="1"/>
</dbReference>
<dbReference type="PRINTS" id="PR00038">
    <property type="entry name" value="HTHLUXR"/>
</dbReference>
<protein>
    <submittedName>
        <fullName evidence="4">AAA family ATPase</fullName>
    </submittedName>
</protein>
<dbReference type="GO" id="GO:0006355">
    <property type="term" value="P:regulation of DNA-templated transcription"/>
    <property type="evidence" value="ECO:0007669"/>
    <property type="project" value="InterPro"/>
</dbReference>
<keyword evidence="2" id="KW-0067">ATP-binding</keyword>
<dbReference type="SUPFAM" id="SSF46894">
    <property type="entry name" value="C-terminal effector domain of the bipartite response regulators"/>
    <property type="match status" value="1"/>
</dbReference>
<dbReference type="GO" id="GO:0005737">
    <property type="term" value="C:cytoplasm"/>
    <property type="evidence" value="ECO:0007669"/>
    <property type="project" value="TreeGrafter"/>
</dbReference>
<dbReference type="EMBL" id="VIGB01000003">
    <property type="protein sequence ID" value="TQF04601.1"/>
    <property type="molecule type" value="Genomic_DNA"/>
</dbReference>
<dbReference type="CDD" id="cd06170">
    <property type="entry name" value="LuxR_C_like"/>
    <property type="match status" value="1"/>
</dbReference>
<dbReference type="AlphaFoldDB" id="A0A540W6F4"/>
<comment type="caution">
    <text evidence="4">The sequence shown here is derived from an EMBL/GenBank/DDBJ whole genome shotgun (WGS) entry which is preliminary data.</text>
</comment>
<keyword evidence="5" id="KW-1185">Reference proteome</keyword>
<dbReference type="InterPro" id="IPR027417">
    <property type="entry name" value="P-loop_NTPase"/>
</dbReference>
<dbReference type="GO" id="GO:0003677">
    <property type="term" value="F:DNA binding"/>
    <property type="evidence" value="ECO:0007669"/>
    <property type="project" value="InterPro"/>
</dbReference>
<feature type="domain" description="HTH luxR-type" evidence="3">
    <location>
        <begin position="862"/>
        <end position="925"/>
    </location>
</feature>
<dbReference type="PANTHER" id="PTHR16305:SF35">
    <property type="entry name" value="TRANSCRIPTIONAL ACTIVATOR DOMAIN"/>
    <property type="match status" value="1"/>
</dbReference>
<keyword evidence="1" id="KW-0547">Nucleotide-binding</keyword>
<dbReference type="InterPro" id="IPR041664">
    <property type="entry name" value="AAA_16"/>
</dbReference>
<gene>
    <name evidence="4" type="ORF">E6W39_23205</name>
</gene>
<dbReference type="OrthoDB" id="7053960at2"/>
<evidence type="ECO:0000256" key="1">
    <source>
        <dbReference type="ARBA" id="ARBA00022741"/>
    </source>
</evidence>
<dbReference type="Gene3D" id="1.10.10.10">
    <property type="entry name" value="Winged helix-like DNA-binding domain superfamily/Winged helix DNA-binding domain"/>
    <property type="match status" value="1"/>
</dbReference>
<sequence length="925" mass="96798">MLYGRAGEQASVDALLAAARQGRSGVLVLRGEPGIGKSALLEYAAERAERAEGFRVIRATGVEYEADLPFAGLQLLLSPALDRLSVLPAPQRRALEAAFGLAEGGGLTERLLSALGTLGLLAELAAESPLLCLVDDAQWLDRSSADALLLTARRLDREGVVLLFAARDGEGEFSAPGLPELRLEPLDPSAAAELLAARARTADGSAADAGLRYRVLAEARGNPLALTELPAAAAAGPVGSEGPVPLTGRLREAFLGQVARLPAPTRTLLLVAAAEEQGELATVLRAAEALGVGAADLPPAEQAGLLRRTPGDGRLALRHPLLRTAILEVAGLEEKLAVHRVLGAVLLANGQEDRGSWHLALATTGQDAELSAALERAGHRAADRAGHSGAAAAFERAARLASDRESATRCLTLAAEAALDAAQAPRARELAERAAKLTEEPFVLAVLEWVRGTAAFWRGDYPEAHRLLLTAVGREIDQAIAARGLLQAFHTAWYLGGEHVREVLRRLAALRLPAEDALGPLVGQLLAMVGPAFAEAVPDAGEASADGGVPPLLAAARAARAAGADSPRDLVQFAGAALVAGRDAETFLLADELIAEARAAGAVGLLPTLLFFRGEAELFHGRHRDAELAASEGLTLARDLGQPQWTSQLAALDAYLAALRGDAELVATRTAEALGEAVTAWGAPAAGTSWSQWALAVHDLGQGRAAEAVERLAGHTAGPYRHHVSAIRTVPDLVEAAVRLGAPERAEAAFEEFAAWSARIGAPAWTRALVLRCQALLGPAELAESGYLAALELHEGADRPFELARTSLLFGEWLRRGKRKTEARARLRTALEVFERLGATPWAERARAELGAAGSAAPLTAPVGPLAGLTPQEEQIARLAARGLSNREIAAQLFLSPRTVGHHLYKAYPKLGIASRGELAALLSA</sequence>
<dbReference type="RefSeq" id="WP_141635165.1">
    <property type="nucleotide sequence ID" value="NZ_VIGB01000003.1"/>
</dbReference>
<dbReference type="Pfam" id="PF00196">
    <property type="entry name" value="GerE"/>
    <property type="match status" value="1"/>
</dbReference>
<evidence type="ECO:0000256" key="2">
    <source>
        <dbReference type="ARBA" id="ARBA00022840"/>
    </source>
</evidence>
<dbReference type="GO" id="GO:0004016">
    <property type="term" value="F:adenylate cyclase activity"/>
    <property type="evidence" value="ECO:0007669"/>
    <property type="project" value="TreeGrafter"/>
</dbReference>
<dbReference type="Proteomes" id="UP000319103">
    <property type="component" value="Unassembled WGS sequence"/>
</dbReference>
<name>A0A540W6F4_9ACTN</name>